<evidence type="ECO:0000313" key="1">
    <source>
        <dbReference type="EMBL" id="TCK60706.1"/>
    </source>
</evidence>
<sequence>MNKKLYKIVFIDEDKKVQTIHASYLNPSSFLGLIEISDIVFIGQSDIIISPDDGKLKETFKNVERSYIPLNYIVRIDEVTMKKETPVIRLYSETQADS</sequence>
<proteinExistence type="predicted"/>
<gene>
    <name evidence="1" type="ORF">C8D98_1585</name>
</gene>
<dbReference type="OrthoDB" id="9797173at2"/>
<protein>
    <recommendedName>
        <fullName evidence="3">DUF1820 family protein</fullName>
    </recommendedName>
</protein>
<dbReference type="Pfam" id="PF08850">
    <property type="entry name" value="DUF1820"/>
    <property type="match status" value="1"/>
</dbReference>
<accession>A0A4R1K8M6</accession>
<name>A0A4R1K8M6_9BACT</name>
<dbReference type="AlphaFoldDB" id="A0A4R1K8M6"/>
<organism evidence="1 2">
    <name type="scientific">Seleniivibrio woodruffii</name>
    <dbReference type="NCBI Taxonomy" id="1078050"/>
    <lineage>
        <taxon>Bacteria</taxon>
        <taxon>Pseudomonadati</taxon>
        <taxon>Deferribacterota</taxon>
        <taxon>Deferribacteres</taxon>
        <taxon>Deferribacterales</taxon>
        <taxon>Geovibrionaceae</taxon>
        <taxon>Seleniivibrio</taxon>
    </lineage>
</organism>
<keyword evidence="2" id="KW-1185">Reference proteome</keyword>
<evidence type="ECO:0000313" key="2">
    <source>
        <dbReference type="Proteomes" id="UP000294614"/>
    </source>
</evidence>
<dbReference type="EMBL" id="SMGG01000004">
    <property type="protein sequence ID" value="TCK60706.1"/>
    <property type="molecule type" value="Genomic_DNA"/>
</dbReference>
<evidence type="ECO:0008006" key="3">
    <source>
        <dbReference type="Google" id="ProtNLM"/>
    </source>
</evidence>
<dbReference type="RefSeq" id="WP_132873576.1">
    <property type="nucleotide sequence ID" value="NZ_JAJUHT010000001.1"/>
</dbReference>
<dbReference type="Proteomes" id="UP000294614">
    <property type="component" value="Unassembled WGS sequence"/>
</dbReference>
<dbReference type="InterPro" id="IPR014949">
    <property type="entry name" value="DUF1820"/>
</dbReference>
<comment type="caution">
    <text evidence="1">The sequence shown here is derived from an EMBL/GenBank/DDBJ whole genome shotgun (WGS) entry which is preliminary data.</text>
</comment>
<reference evidence="1 2" key="1">
    <citation type="submission" date="2019-03" db="EMBL/GenBank/DDBJ databases">
        <title>Genomic Encyclopedia of Type Strains, Phase IV (KMG-IV): sequencing the most valuable type-strain genomes for metagenomic binning, comparative biology and taxonomic classification.</title>
        <authorList>
            <person name="Goeker M."/>
        </authorList>
    </citation>
    <scope>NUCLEOTIDE SEQUENCE [LARGE SCALE GENOMIC DNA]</scope>
    <source>
        <strain evidence="1 2">DSM 24984</strain>
    </source>
</reference>